<evidence type="ECO:0000313" key="2">
    <source>
        <dbReference type="Proteomes" id="UP000243515"/>
    </source>
</evidence>
<keyword evidence="2" id="KW-1185">Reference proteome</keyword>
<feature type="non-terminal residue" evidence="1">
    <location>
        <position position="9"/>
    </location>
</feature>
<name>A0A232LUT5_9EURO</name>
<reference evidence="1 2" key="1">
    <citation type="journal article" date="2015" name="Environ. Microbiol.">
        <title>Metagenome sequence of Elaphomyces granulatus from sporocarp tissue reveals Ascomycota ectomycorrhizal fingerprints of genome expansion and a Proteobacteria-rich microbiome.</title>
        <authorList>
            <person name="Quandt C.A."/>
            <person name="Kohler A."/>
            <person name="Hesse C.N."/>
            <person name="Sharpton T.J."/>
            <person name="Martin F."/>
            <person name="Spatafora J.W."/>
        </authorList>
    </citation>
    <scope>NUCLEOTIDE SEQUENCE [LARGE SCALE GENOMIC DNA]</scope>
    <source>
        <strain evidence="1 2">OSC145934</strain>
    </source>
</reference>
<sequence length="9" mass="1126">MLDRRELPP</sequence>
<dbReference type="EMBL" id="NPHW01004444">
    <property type="protein sequence ID" value="OXV07913.1"/>
    <property type="molecule type" value="Genomic_DNA"/>
</dbReference>
<gene>
    <name evidence="1" type="ORF">Egran_04323</name>
</gene>
<dbReference type="Proteomes" id="UP000243515">
    <property type="component" value="Unassembled WGS sequence"/>
</dbReference>
<organism evidence="1 2">
    <name type="scientific">Elaphomyces granulatus</name>
    <dbReference type="NCBI Taxonomy" id="519963"/>
    <lineage>
        <taxon>Eukaryota</taxon>
        <taxon>Fungi</taxon>
        <taxon>Dikarya</taxon>
        <taxon>Ascomycota</taxon>
        <taxon>Pezizomycotina</taxon>
        <taxon>Eurotiomycetes</taxon>
        <taxon>Eurotiomycetidae</taxon>
        <taxon>Eurotiales</taxon>
        <taxon>Elaphomycetaceae</taxon>
        <taxon>Elaphomyces</taxon>
    </lineage>
</organism>
<proteinExistence type="predicted"/>
<evidence type="ECO:0000313" key="1">
    <source>
        <dbReference type="EMBL" id="OXV07913.1"/>
    </source>
</evidence>
<comment type="caution">
    <text evidence="1">The sequence shown here is derived from an EMBL/GenBank/DDBJ whole genome shotgun (WGS) entry which is preliminary data.</text>
</comment>
<protein>
    <submittedName>
        <fullName evidence="1">Uncharacterized protein</fullName>
    </submittedName>
</protein>
<accession>A0A232LUT5</accession>